<evidence type="ECO:0000313" key="1">
    <source>
        <dbReference type="EMBL" id="MFC4591665.1"/>
    </source>
</evidence>
<sequence>MTSGDLRPGRCVLMRGRGRIGKSALAEEFVSRSGLPSLYFTAARASAEQELRQLLDDVASSDLPHRALFTQTPPANWNSALQLLADAIPDDSPSVLVIDEVPYLMERVDAFEGMLQRAWDRFLSRKPVLLILIGSDLSMMEALNSYDRPFHQRGTEMVIKALNPAELQEMRLTAISVGCRFGVSRRGRMARCARRAGWDVGGGP</sequence>
<dbReference type="RefSeq" id="WP_262850400.1">
    <property type="nucleotide sequence ID" value="NZ_JANZYP010000103.1"/>
</dbReference>
<proteinExistence type="predicted"/>
<dbReference type="PANTHER" id="PTHR34704:SF1">
    <property type="entry name" value="ATPASE"/>
    <property type="match status" value="1"/>
</dbReference>
<dbReference type="GO" id="GO:0005524">
    <property type="term" value="F:ATP binding"/>
    <property type="evidence" value="ECO:0007669"/>
    <property type="project" value="UniProtKB-KW"/>
</dbReference>
<dbReference type="SUPFAM" id="SSF52540">
    <property type="entry name" value="P-loop containing nucleoside triphosphate hydrolases"/>
    <property type="match status" value="1"/>
</dbReference>
<name>A0ABV9ETE9_9ACTN</name>
<dbReference type="EMBL" id="JBHSFN010000035">
    <property type="protein sequence ID" value="MFC4591665.1"/>
    <property type="molecule type" value="Genomic_DNA"/>
</dbReference>
<evidence type="ECO:0000313" key="2">
    <source>
        <dbReference type="Proteomes" id="UP001595891"/>
    </source>
</evidence>
<dbReference type="Gene3D" id="3.40.50.300">
    <property type="entry name" value="P-loop containing nucleotide triphosphate hydrolases"/>
    <property type="match status" value="1"/>
</dbReference>
<gene>
    <name evidence="1" type="ORF">ACFO8L_36615</name>
</gene>
<accession>A0ABV9ETE9</accession>
<dbReference type="InterPro" id="IPR027417">
    <property type="entry name" value="P-loop_NTPase"/>
</dbReference>
<dbReference type="PANTHER" id="PTHR34704">
    <property type="entry name" value="ATPASE"/>
    <property type="match status" value="1"/>
</dbReference>
<keyword evidence="1" id="KW-0547">Nucleotide-binding</keyword>
<protein>
    <submittedName>
        <fullName evidence="1">ATP-binding protein</fullName>
    </submittedName>
</protein>
<keyword evidence="2" id="KW-1185">Reference proteome</keyword>
<reference evidence="2" key="1">
    <citation type="journal article" date="2019" name="Int. J. Syst. Evol. Microbiol.">
        <title>The Global Catalogue of Microorganisms (GCM) 10K type strain sequencing project: providing services to taxonomists for standard genome sequencing and annotation.</title>
        <authorList>
            <consortium name="The Broad Institute Genomics Platform"/>
            <consortium name="The Broad Institute Genome Sequencing Center for Infectious Disease"/>
            <person name="Wu L."/>
            <person name="Ma J."/>
        </authorList>
    </citation>
    <scope>NUCLEOTIDE SEQUENCE [LARGE SCALE GENOMIC DNA]</scope>
    <source>
        <strain evidence="2">CCUG 49560</strain>
    </source>
</reference>
<comment type="caution">
    <text evidence="1">The sequence shown here is derived from an EMBL/GenBank/DDBJ whole genome shotgun (WGS) entry which is preliminary data.</text>
</comment>
<organism evidence="1 2">
    <name type="scientific">Sphaerisporangium corydalis</name>
    <dbReference type="NCBI Taxonomy" id="1441875"/>
    <lineage>
        <taxon>Bacteria</taxon>
        <taxon>Bacillati</taxon>
        <taxon>Actinomycetota</taxon>
        <taxon>Actinomycetes</taxon>
        <taxon>Streptosporangiales</taxon>
        <taxon>Streptosporangiaceae</taxon>
        <taxon>Sphaerisporangium</taxon>
    </lineage>
</organism>
<keyword evidence="1" id="KW-0067">ATP-binding</keyword>
<dbReference type="Proteomes" id="UP001595891">
    <property type="component" value="Unassembled WGS sequence"/>
</dbReference>